<dbReference type="InterPro" id="IPR036390">
    <property type="entry name" value="WH_DNA-bd_sf"/>
</dbReference>
<dbReference type="InterPro" id="IPR000847">
    <property type="entry name" value="LysR_HTH_N"/>
</dbReference>
<dbReference type="SUPFAM" id="SSF46785">
    <property type="entry name" value="Winged helix' DNA-binding domain"/>
    <property type="match status" value="1"/>
</dbReference>
<feature type="domain" description="HTH lysR-type" evidence="5">
    <location>
        <begin position="5"/>
        <end position="62"/>
    </location>
</feature>
<evidence type="ECO:0000313" key="7">
    <source>
        <dbReference type="Proteomes" id="UP000050929"/>
    </source>
</evidence>
<evidence type="ECO:0000256" key="3">
    <source>
        <dbReference type="ARBA" id="ARBA00023125"/>
    </source>
</evidence>
<dbReference type="AlphaFoldDB" id="A0A0R1J059"/>
<comment type="similarity">
    <text evidence="1">Belongs to the LysR transcriptional regulatory family.</text>
</comment>
<dbReference type="Pfam" id="PF03466">
    <property type="entry name" value="LysR_substrate"/>
    <property type="match status" value="1"/>
</dbReference>
<dbReference type="PROSITE" id="PS50931">
    <property type="entry name" value="HTH_LYSR"/>
    <property type="match status" value="1"/>
</dbReference>
<dbReference type="PANTHER" id="PTHR30419:SF8">
    <property type="entry name" value="NITROGEN ASSIMILATION TRANSCRIPTIONAL ACTIVATOR-RELATED"/>
    <property type="match status" value="1"/>
</dbReference>
<evidence type="ECO:0000259" key="5">
    <source>
        <dbReference type="PROSITE" id="PS50931"/>
    </source>
</evidence>
<dbReference type="PANTHER" id="PTHR30419">
    <property type="entry name" value="HTH-TYPE TRANSCRIPTIONAL REGULATOR YBHD"/>
    <property type="match status" value="1"/>
</dbReference>
<keyword evidence="3" id="KW-0238">DNA-binding</keyword>
<keyword evidence="7" id="KW-1185">Reference proteome</keyword>
<dbReference type="EMBL" id="AZDG01000010">
    <property type="protein sequence ID" value="KRK64604.1"/>
    <property type="molecule type" value="Genomic_DNA"/>
</dbReference>
<dbReference type="CDD" id="cd05466">
    <property type="entry name" value="PBP2_LTTR_substrate"/>
    <property type="match status" value="1"/>
</dbReference>
<comment type="caution">
    <text evidence="6">The sequence shown here is derived from an EMBL/GenBank/DDBJ whole genome shotgun (WGS) entry which is preliminary data.</text>
</comment>
<reference evidence="6 7" key="1">
    <citation type="journal article" date="2015" name="Genome Announc.">
        <title>Expanding the biotechnology potential of lactobacilli through comparative genomics of 213 strains and associated genera.</title>
        <authorList>
            <person name="Sun Z."/>
            <person name="Harris H.M."/>
            <person name="McCann A."/>
            <person name="Guo C."/>
            <person name="Argimon S."/>
            <person name="Zhang W."/>
            <person name="Yang X."/>
            <person name="Jeffery I.B."/>
            <person name="Cooney J.C."/>
            <person name="Kagawa T.F."/>
            <person name="Liu W."/>
            <person name="Song Y."/>
            <person name="Salvetti E."/>
            <person name="Wrobel A."/>
            <person name="Rasinkangas P."/>
            <person name="Parkhill J."/>
            <person name="Rea M.C."/>
            <person name="O'Sullivan O."/>
            <person name="Ritari J."/>
            <person name="Douillard F.P."/>
            <person name="Paul Ross R."/>
            <person name="Yang R."/>
            <person name="Briner A.E."/>
            <person name="Felis G.E."/>
            <person name="de Vos W.M."/>
            <person name="Barrangou R."/>
            <person name="Klaenhammer T.R."/>
            <person name="Caufield P.W."/>
            <person name="Cui Y."/>
            <person name="Zhang H."/>
            <person name="O'Toole P.W."/>
        </authorList>
    </citation>
    <scope>NUCLEOTIDE SEQUENCE [LARGE SCALE GENOMIC DNA]</scope>
    <source>
        <strain evidence="6 7">DSM 20183</strain>
    </source>
</reference>
<keyword evidence="2" id="KW-0805">Transcription regulation</keyword>
<evidence type="ECO:0000256" key="2">
    <source>
        <dbReference type="ARBA" id="ARBA00023015"/>
    </source>
</evidence>
<dbReference type="Gene3D" id="1.10.10.10">
    <property type="entry name" value="Winged helix-like DNA-binding domain superfamily/Winged helix DNA-binding domain"/>
    <property type="match status" value="1"/>
</dbReference>
<dbReference type="Gene3D" id="3.40.190.290">
    <property type="match status" value="1"/>
</dbReference>
<dbReference type="Proteomes" id="UP000050929">
    <property type="component" value="Unassembled WGS sequence"/>
</dbReference>
<dbReference type="SUPFAM" id="SSF53850">
    <property type="entry name" value="Periplasmic binding protein-like II"/>
    <property type="match status" value="1"/>
</dbReference>
<dbReference type="GO" id="GO:0005829">
    <property type="term" value="C:cytosol"/>
    <property type="evidence" value="ECO:0007669"/>
    <property type="project" value="TreeGrafter"/>
</dbReference>
<dbReference type="PATRIC" id="fig|1423811.3.peg.333"/>
<sequence length="296" mass="34076">MEKNMELRTINYFIAVANEGNISRAAKVLHISQPALSKQMSELESELNIQLFIRTNRKIQLTDEGEYFLKHSQEIVSLVDKTINNINRTEDIQGDVYIGSGETQAFNMIAKTMQNILKKHPKVKFHLFSGNADDIYSKMSNGLLDFSILIEPFETKDYDYLKLPFIDQWGVLMNRDSPLANRKFVTPKDLVDKPLMMSNQTSVKNIFNTWFGQPVDNLNIISTYNLITNPSKMVAQGLGYAFTFEDLITPSEENNLEFVPLKPDLLVNLDLVWNKNPHFSKAADTFLNHFREDWQV</sequence>
<organism evidence="6 7">
    <name type="scientific">Companilactobacillus tucceti DSM 20183</name>
    <dbReference type="NCBI Taxonomy" id="1423811"/>
    <lineage>
        <taxon>Bacteria</taxon>
        <taxon>Bacillati</taxon>
        <taxon>Bacillota</taxon>
        <taxon>Bacilli</taxon>
        <taxon>Lactobacillales</taxon>
        <taxon>Lactobacillaceae</taxon>
        <taxon>Companilactobacillus</taxon>
    </lineage>
</organism>
<dbReference type="PRINTS" id="PR00039">
    <property type="entry name" value="HTHLYSR"/>
</dbReference>
<proteinExistence type="inferred from homology"/>
<dbReference type="FunFam" id="1.10.10.10:FF:000001">
    <property type="entry name" value="LysR family transcriptional regulator"/>
    <property type="match status" value="1"/>
</dbReference>
<evidence type="ECO:0000256" key="1">
    <source>
        <dbReference type="ARBA" id="ARBA00009437"/>
    </source>
</evidence>
<dbReference type="Pfam" id="PF00126">
    <property type="entry name" value="HTH_1"/>
    <property type="match status" value="1"/>
</dbReference>
<protein>
    <recommendedName>
        <fullName evidence="5">HTH lysR-type domain-containing protein</fullName>
    </recommendedName>
</protein>
<dbReference type="InterPro" id="IPR036388">
    <property type="entry name" value="WH-like_DNA-bd_sf"/>
</dbReference>
<name>A0A0R1J059_9LACO</name>
<dbReference type="GO" id="GO:0003700">
    <property type="term" value="F:DNA-binding transcription factor activity"/>
    <property type="evidence" value="ECO:0007669"/>
    <property type="project" value="InterPro"/>
</dbReference>
<accession>A0A0R1J059</accession>
<dbReference type="GO" id="GO:0003677">
    <property type="term" value="F:DNA binding"/>
    <property type="evidence" value="ECO:0007669"/>
    <property type="project" value="UniProtKB-KW"/>
</dbReference>
<dbReference type="STRING" id="1423811.FC72_GL000332"/>
<dbReference type="InterPro" id="IPR005119">
    <property type="entry name" value="LysR_subst-bd"/>
</dbReference>
<dbReference type="InterPro" id="IPR050950">
    <property type="entry name" value="HTH-type_LysR_regulators"/>
</dbReference>
<gene>
    <name evidence="6" type="ORF">FC72_GL000332</name>
</gene>
<evidence type="ECO:0000256" key="4">
    <source>
        <dbReference type="ARBA" id="ARBA00023163"/>
    </source>
</evidence>
<keyword evidence="4" id="KW-0804">Transcription</keyword>
<evidence type="ECO:0000313" key="6">
    <source>
        <dbReference type="EMBL" id="KRK64604.1"/>
    </source>
</evidence>